<comment type="caution">
    <text evidence="2">The sequence shown here is derived from an EMBL/GenBank/DDBJ whole genome shotgun (WGS) entry which is preliminary data.</text>
</comment>
<organism evidence="2 3">
    <name type="scientific">Natronosalvus hydrolyticus</name>
    <dbReference type="NCBI Taxonomy" id="2979988"/>
    <lineage>
        <taxon>Archaea</taxon>
        <taxon>Methanobacteriati</taxon>
        <taxon>Methanobacteriota</taxon>
        <taxon>Stenosarchaea group</taxon>
        <taxon>Halobacteria</taxon>
        <taxon>Halobacteriales</taxon>
        <taxon>Natrialbaceae</taxon>
        <taxon>Natronosalvus</taxon>
    </lineage>
</organism>
<dbReference type="Proteomes" id="UP001321047">
    <property type="component" value="Unassembled WGS sequence"/>
</dbReference>
<keyword evidence="3" id="KW-1185">Reference proteome</keyword>
<keyword evidence="1" id="KW-0472">Membrane</keyword>
<evidence type="ECO:0000256" key="1">
    <source>
        <dbReference type="SAM" id="Phobius"/>
    </source>
</evidence>
<dbReference type="PANTHER" id="PTHR31272">
    <property type="entry name" value="CYTOCHROME C-TYPE BIOGENESIS PROTEIN HI_1454-RELATED"/>
    <property type="match status" value="1"/>
</dbReference>
<gene>
    <name evidence="2" type="ORF">OB919_14755</name>
</gene>
<dbReference type="InterPro" id="IPR051790">
    <property type="entry name" value="Cytochrome_c-biogenesis_DsbD"/>
</dbReference>
<feature type="transmembrane region" description="Helical" evidence="1">
    <location>
        <begin position="12"/>
        <end position="36"/>
    </location>
</feature>
<keyword evidence="1" id="KW-1133">Transmembrane helix</keyword>
<feature type="transmembrane region" description="Helical" evidence="1">
    <location>
        <begin position="56"/>
        <end position="76"/>
    </location>
</feature>
<sequence>MVGGEILGTMLFALGVGVATFFAPCSYALLPGYVSYYVASTGEEQPPLSGAFSRGLAAAAGAILTLALLSGLALLFGEVLTRVLPFLEYVVGVALIVLGAWILWRGTGSLHVLLPERRSSNWGFAVFGSLYALAATACVLPVFLALALRSVTMPPVETALVLGSFTGGFGLLMLSVTVVTAIGYDFGTRWGSTFSGHLVKIAGIVLILAGFGQLYLAWT</sequence>
<evidence type="ECO:0000313" key="3">
    <source>
        <dbReference type="Proteomes" id="UP001321047"/>
    </source>
</evidence>
<feature type="transmembrane region" description="Helical" evidence="1">
    <location>
        <begin position="83"/>
        <end position="104"/>
    </location>
</feature>
<protein>
    <submittedName>
        <fullName evidence="2">Cytochrome C biogenesis protein</fullName>
    </submittedName>
</protein>
<name>A0AAP3E6X9_9EURY</name>
<proteinExistence type="predicted"/>
<feature type="transmembrane region" description="Helical" evidence="1">
    <location>
        <begin position="196"/>
        <end position="218"/>
    </location>
</feature>
<dbReference type="RefSeq" id="WP_342809544.1">
    <property type="nucleotide sequence ID" value="NZ_JAOPJZ010000014.1"/>
</dbReference>
<dbReference type="AlphaFoldDB" id="A0AAP3E6X9"/>
<dbReference type="PANTHER" id="PTHR31272:SF9">
    <property type="entry name" value="BLL1027 PROTEIN"/>
    <property type="match status" value="1"/>
</dbReference>
<evidence type="ECO:0000313" key="2">
    <source>
        <dbReference type="EMBL" id="MCU4753223.1"/>
    </source>
</evidence>
<feature type="transmembrane region" description="Helical" evidence="1">
    <location>
        <begin position="160"/>
        <end position="184"/>
    </location>
</feature>
<reference evidence="2 3" key="1">
    <citation type="submission" date="2022-09" db="EMBL/GenBank/DDBJ databases">
        <title>Enrichment on poylsaccharides allowed isolation of novel metabolic and taxonomic groups of Haloarchaea.</title>
        <authorList>
            <person name="Sorokin D.Y."/>
            <person name="Elcheninov A.G."/>
            <person name="Khizhniak T.V."/>
            <person name="Kolganova T.V."/>
            <person name="Kublanov I.V."/>
        </authorList>
    </citation>
    <scope>NUCLEOTIDE SEQUENCE [LARGE SCALE GENOMIC DNA]</scope>
    <source>
        <strain evidence="2 3">AArc-curdl1</strain>
    </source>
</reference>
<feature type="transmembrane region" description="Helical" evidence="1">
    <location>
        <begin position="124"/>
        <end position="148"/>
    </location>
</feature>
<accession>A0AAP3E6X9</accession>
<dbReference type="EMBL" id="JAOPJZ010000014">
    <property type="protein sequence ID" value="MCU4753223.1"/>
    <property type="molecule type" value="Genomic_DNA"/>
</dbReference>
<keyword evidence="1" id="KW-0812">Transmembrane</keyword>